<accession>A0A6B0U0X4</accession>
<protein>
    <submittedName>
        <fullName evidence="1">Putative secreted protein</fullName>
    </submittedName>
</protein>
<dbReference type="AlphaFoldDB" id="A0A6B0U0X4"/>
<proteinExistence type="predicted"/>
<dbReference type="EMBL" id="GIFC01000764">
    <property type="protein sequence ID" value="MXU82847.1"/>
    <property type="molecule type" value="Transcribed_RNA"/>
</dbReference>
<evidence type="ECO:0000313" key="1">
    <source>
        <dbReference type="EMBL" id="MXU82847.1"/>
    </source>
</evidence>
<reference evidence="1" key="1">
    <citation type="submission" date="2019-12" db="EMBL/GenBank/DDBJ databases">
        <title>An insight into the sialome of adult female Ixodes ricinus ticks feeding for 6 days.</title>
        <authorList>
            <person name="Perner J."/>
            <person name="Ribeiro J.M.C."/>
        </authorList>
    </citation>
    <scope>NUCLEOTIDE SEQUENCE</scope>
    <source>
        <strain evidence="1">Semi-engorged</strain>
        <tissue evidence="1">Salivary glands</tissue>
    </source>
</reference>
<organism evidence="1">
    <name type="scientific">Ixodes ricinus</name>
    <name type="common">Common tick</name>
    <name type="synonym">Acarus ricinus</name>
    <dbReference type="NCBI Taxonomy" id="34613"/>
    <lineage>
        <taxon>Eukaryota</taxon>
        <taxon>Metazoa</taxon>
        <taxon>Ecdysozoa</taxon>
        <taxon>Arthropoda</taxon>
        <taxon>Chelicerata</taxon>
        <taxon>Arachnida</taxon>
        <taxon>Acari</taxon>
        <taxon>Parasitiformes</taxon>
        <taxon>Ixodida</taxon>
        <taxon>Ixodoidea</taxon>
        <taxon>Ixodidae</taxon>
        <taxon>Ixodinae</taxon>
        <taxon>Ixodes</taxon>
    </lineage>
</organism>
<sequence length="71" mass="8114">MPGLFLYTALQLVQQAVYTWVKKKKKKHSFTKHFCGNGVSVNETSFDGTLQDLHWVALPPKHLGILDLPKY</sequence>
<name>A0A6B0U0X4_IXORI</name>